<reference evidence="3 4" key="2">
    <citation type="journal article" date="2021" name="Curr. Genet.">
        <title>Genetic response to nitrogen starvation in the aggressive Eucalyptus foliar pathogen Teratosphaeria destructans.</title>
        <authorList>
            <person name="Havenga M."/>
            <person name="Wingfield B.D."/>
            <person name="Wingfield M.J."/>
            <person name="Dreyer L.L."/>
            <person name="Roets F."/>
            <person name="Aylward J."/>
        </authorList>
    </citation>
    <scope>NUCLEOTIDE SEQUENCE [LARGE SCALE GENOMIC DNA]</scope>
    <source>
        <strain evidence="3">CMW44962</strain>
    </source>
</reference>
<gene>
    <name evidence="3" type="ORF">Tdes44962_MAKER03156</name>
</gene>
<evidence type="ECO:0000256" key="2">
    <source>
        <dbReference type="SAM" id="MobiDB-lite"/>
    </source>
</evidence>
<dbReference type="AlphaFoldDB" id="A0A9W7W266"/>
<accession>A0A9W7W266</accession>
<comment type="caution">
    <text evidence="3">The sequence shown here is derived from an EMBL/GenBank/DDBJ whole genome shotgun (WGS) entry which is preliminary data.</text>
</comment>
<feature type="coiled-coil region" evidence="1">
    <location>
        <begin position="244"/>
        <end position="323"/>
    </location>
</feature>
<feature type="region of interest" description="Disordered" evidence="2">
    <location>
        <begin position="122"/>
        <end position="154"/>
    </location>
</feature>
<evidence type="ECO:0000256" key="1">
    <source>
        <dbReference type="SAM" id="Coils"/>
    </source>
</evidence>
<keyword evidence="4" id="KW-1185">Reference proteome</keyword>
<feature type="compositionally biased region" description="Basic and acidic residues" evidence="2">
    <location>
        <begin position="377"/>
        <end position="393"/>
    </location>
</feature>
<evidence type="ECO:0000313" key="3">
    <source>
        <dbReference type="EMBL" id="KAH9827049.1"/>
    </source>
</evidence>
<evidence type="ECO:0000313" key="4">
    <source>
        <dbReference type="Proteomes" id="UP001138500"/>
    </source>
</evidence>
<feature type="coiled-coil region" evidence="1">
    <location>
        <begin position="348"/>
        <end position="375"/>
    </location>
</feature>
<reference evidence="3 4" key="1">
    <citation type="journal article" date="2018" name="IMA Fungus">
        <title>IMA Genome-F 10: Nine draft genome sequences of Claviceps purpurea s.lat., including C. arundinis, C. humidiphila, and C. cf. spartinae, pseudomolecules for the pitch canker pathogen Fusarium circinatum, draft genome of Davidsoniella eucalypti, Grosmannia galeiformis, Quambalaria eucalypti, and Teratosphaeria destructans.</title>
        <authorList>
            <person name="Wingfield B.D."/>
            <person name="Liu M."/>
            <person name="Nguyen H.D."/>
            <person name="Lane F.A."/>
            <person name="Morgan S.W."/>
            <person name="De Vos L."/>
            <person name="Wilken P.M."/>
            <person name="Duong T.A."/>
            <person name="Aylward J."/>
            <person name="Coetzee M.P."/>
            <person name="Dadej K."/>
            <person name="De Beer Z.W."/>
            <person name="Findlay W."/>
            <person name="Havenga M."/>
            <person name="Kolarik M."/>
            <person name="Menzies J.G."/>
            <person name="Naidoo K."/>
            <person name="Pochopski O."/>
            <person name="Shoukouhi P."/>
            <person name="Santana Q.C."/>
            <person name="Seifert K.A."/>
            <person name="Soal N."/>
            <person name="Steenkamp E.T."/>
            <person name="Tatham C.T."/>
            <person name="van der Nest M.A."/>
            <person name="Wingfield M.J."/>
        </authorList>
    </citation>
    <scope>NUCLEOTIDE SEQUENCE [LARGE SCALE GENOMIC DNA]</scope>
    <source>
        <strain evidence="3">CMW44962</strain>
    </source>
</reference>
<feature type="compositionally biased region" description="Basic and acidic residues" evidence="2">
    <location>
        <begin position="443"/>
        <end position="452"/>
    </location>
</feature>
<name>A0A9W7W266_9PEZI</name>
<feature type="compositionally biased region" description="Basic and acidic residues" evidence="2">
    <location>
        <begin position="133"/>
        <end position="151"/>
    </location>
</feature>
<feature type="compositionally biased region" description="Polar residues" evidence="2">
    <location>
        <begin position="456"/>
        <end position="466"/>
    </location>
</feature>
<feature type="compositionally biased region" description="Pro residues" evidence="2">
    <location>
        <begin position="430"/>
        <end position="439"/>
    </location>
</feature>
<proteinExistence type="predicted"/>
<organism evidence="3 4">
    <name type="scientific">Teratosphaeria destructans</name>
    <dbReference type="NCBI Taxonomy" id="418781"/>
    <lineage>
        <taxon>Eukaryota</taxon>
        <taxon>Fungi</taxon>
        <taxon>Dikarya</taxon>
        <taxon>Ascomycota</taxon>
        <taxon>Pezizomycotina</taxon>
        <taxon>Dothideomycetes</taxon>
        <taxon>Dothideomycetidae</taxon>
        <taxon>Mycosphaerellales</taxon>
        <taxon>Teratosphaeriaceae</taxon>
        <taxon>Teratosphaeria</taxon>
    </lineage>
</organism>
<dbReference type="Proteomes" id="UP001138500">
    <property type="component" value="Unassembled WGS sequence"/>
</dbReference>
<sequence length="478" mass="53133">MAPTFENLSPQDLCTSKPIKWSPPTTRRILIFCAQNRLSQRALEPHLLGRLMVKLGWGDVEKLSLPAYTALAKRVARYITTYITAEKLHPAFTETRHDDGSWTVTWRAYTAQWDDGYAFDRFGTDPPPAGDDGAERESVTRESEHSTHPDHSIAPSAHPVLLSIAICIASHNSTPIASALDWLLHNPFAPTQVSDALKASIAANLIFEQGASVLRAKDFEIHALQERARSSVGVEEIGDFVEELRGKEARIETLSLALEREQRENSEIGELKVRIQGLESEGDMLRSALCTTQQDVQAKEEGLRDGMEENKRLVAELEAARARVGEMDALTVALHSARRAAIEDQRKLSEQGEEIEMLQAQLAAMREERERVMEIVEDQAGKVESKPRDDSKTRAGLQGSIWALSPRSSRHSMQQRGACNDTPTSTTSPQPKPATPPSQPLHQQERGRRESSSRSVPKNSSISAQQEDACRMWLRAAV</sequence>
<protein>
    <submittedName>
        <fullName evidence="3">Uncharacterized protein</fullName>
    </submittedName>
</protein>
<feature type="region of interest" description="Disordered" evidence="2">
    <location>
        <begin position="377"/>
        <end position="469"/>
    </location>
</feature>
<keyword evidence="1" id="KW-0175">Coiled coil</keyword>
<dbReference type="EMBL" id="RIBY02001923">
    <property type="protein sequence ID" value="KAH9827049.1"/>
    <property type="molecule type" value="Genomic_DNA"/>
</dbReference>